<dbReference type="Gene3D" id="3.30.200.20">
    <property type="entry name" value="Phosphorylase Kinase, domain 1"/>
    <property type="match status" value="1"/>
</dbReference>
<keyword evidence="4" id="KW-0809">Transit peptide</keyword>
<name>A0A6A6GGG6_9PEZI</name>
<sequence>MALLLHSSRMSLRSPQARVTYRSLSHSVHGNSIDLYNYTSGRWLWDEERQLMARQKWFNVKALATAAADVKGAGSCTAITKIADGDHSRVLRLLLDNEESVVVRIPYPRQPDATSSIKSEVAVMSFVEEVLGVPVPRPLLWEPTADNPVGSEYLMMEEAQGSSLYDSWHLKNIEKKTKIIDQLVSIQTALASTDFAAHGSLYFSAEAPKGSLDVPPVTTVLDSKGEMLAARYRIGPLADLDRYRARSPDRGPWCTARDWLKAIAENQISHLDAHSKWSKKPNQYNDARRDLYQKLIHLSGMSTMHQGDCLPRLWHGNNFSPHNIFITDDRVTSITGWRGSTIGPLPFLATYPYYMEHDGPHVYDLPPDYLTDERQGWRLGSAWHATMVSLIYDQKLELRSPMLHQVLHSPLYPILRRLAMFASWNSSHPGFMFGCMVELTQRWNEFSSVECPIECTWDEAERYFSDLDRWNLLTDKWEQVMEMISKDGYTSNEDYDEARKAFFGGSFYSCRVT</sequence>
<dbReference type="PANTHER" id="PTHR36091">
    <property type="entry name" value="ALTERED INHERITANCE OF MITOCHONDRIA PROTEIN 9, MITOCHONDRIAL"/>
    <property type="match status" value="1"/>
</dbReference>
<protein>
    <recommendedName>
        <fullName evidence="3">Altered inheritance of mitochondria protein 9, mitochondrial</fullName>
    </recommendedName>
    <alternativeName>
        <fullName evidence="6">Found in mitochondrial proteome protein 29</fullName>
    </alternativeName>
</protein>
<evidence type="ECO:0000256" key="4">
    <source>
        <dbReference type="ARBA" id="ARBA00022946"/>
    </source>
</evidence>
<dbReference type="Proteomes" id="UP000799538">
    <property type="component" value="Unassembled WGS sequence"/>
</dbReference>
<evidence type="ECO:0000256" key="1">
    <source>
        <dbReference type="ARBA" id="ARBA00004173"/>
    </source>
</evidence>
<comment type="subcellular location">
    <subcellularLocation>
        <location evidence="1">Mitochondrion</location>
    </subcellularLocation>
</comment>
<dbReference type="InterPro" id="IPR002575">
    <property type="entry name" value="Aminoglycoside_PTrfase"/>
</dbReference>
<evidence type="ECO:0000313" key="8">
    <source>
        <dbReference type="EMBL" id="KAF2224550.1"/>
    </source>
</evidence>
<dbReference type="GO" id="GO:0005739">
    <property type="term" value="C:mitochondrion"/>
    <property type="evidence" value="ECO:0007669"/>
    <property type="project" value="UniProtKB-SubCell"/>
</dbReference>
<evidence type="ECO:0000256" key="6">
    <source>
        <dbReference type="ARBA" id="ARBA00031849"/>
    </source>
</evidence>
<evidence type="ECO:0000256" key="2">
    <source>
        <dbReference type="ARBA" id="ARBA00005543"/>
    </source>
</evidence>
<gene>
    <name evidence="8" type="ORF">BDZ85DRAFT_281132</name>
</gene>
<dbReference type="SUPFAM" id="SSF56112">
    <property type="entry name" value="Protein kinase-like (PK-like)"/>
    <property type="match status" value="1"/>
</dbReference>
<dbReference type="InterPro" id="IPR051035">
    <property type="entry name" value="Mito_inheritance_9"/>
</dbReference>
<accession>A0A6A6GGG6</accession>
<evidence type="ECO:0000259" key="7">
    <source>
        <dbReference type="Pfam" id="PF01636"/>
    </source>
</evidence>
<evidence type="ECO:0000256" key="3">
    <source>
        <dbReference type="ARBA" id="ARBA00016197"/>
    </source>
</evidence>
<keyword evidence="5" id="KW-0496">Mitochondrion</keyword>
<feature type="domain" description="Aminoglycoside phosphotransferase" evidence="7">
    <location>
        <begin position="79"/>
        <end position="217"/>
    </location>
</feature>
<reference evidence="9" key="1">
    <citation type="journal article" date="2020" name="Stud. Mycol.">
        <title>101 Dothideomycetes genomes: A test case for predicting lifestyles and emergence of pathogens.</title>
        <authorList>
            <person name="Haridas S."/>
            <person name="Albert R."/>
            <person name="Binder M."/>
            <person name="Bloem J."/>
            <person name="LaButti K."/>
            <person name="Salamov A."/>
            <person name="Andreopoulos B."/>
            <person name="Baker S."/>
            <person name="Barry K."/>
            <person name="Bills G."/>
            <person name="Bluhm B."/>
            <person name="Cannon C."/>
            <person name="Castanera R."/>
            <person name="Culley D."/>
            <person name="Daum C."/>
            <person name="Ezra D."/>
            <person name="Gonzalez J."/>
            <person name="Henrissat B."/>
            <person name="Kuo A."/>
            <person name="Liang C."/>
            <person name="Lipzen A."/>
            <person name="Lutzoni F."/>
            <person name="Magnuson J."/>
            <person name="Mondo S."/>
            <person name="Nolan M."/>
            <person name="Ohm R."/>
            <person name="Pangilinan J."/>
            <person name="Park H.-J."/>
            <person name="Ramirez L."/>
            <person name="Alfaro M."/>
            <person name="Sun H."/>
            <person name="Tritt A."/>
            <person name="Yoshinaga Y."/>
            <person name="Zwiers L.-H."/>
            <person name="Turgeon B."/>
            <person name="Goodwin S."/>
            <person name="Spatafora J."/>
            <person name="Crous P."/>
            <person name="Grigoriev I."/>
        </authorList>
    </citation>
    <scope>NUCLEOTIDE SEQUENCE [LARGE SCALE GENOMIC DNA]</scope>
    <source>
        <strain evidence="9">CECT 20119</strain>
    </source>
</reference>
<evidence type="ECO:0000256" key="5">
    <source>
        <dbReference type="ARBA" id="ARBA00023128"/>
    </source>
</evidence>
<organism evidence="8 9">
    <name type="scientific">Elsinoe ampelina</name>
    <dbReference type="NCBI Taxonomy" id="302913"/>
    <lineage>
        <taxon>Eukaryota</taxon>
        <taxon>Fungi</taxon>
        <taxon>Dikarya</taxon>
        <taxon>Ascomycota</taxon>
        <taxon>Pezizomycotina</taxon>
        <taxon>Dothideomycetes</taxon>
        <taxon>Dothideomycetidae</taxon>
        <taxon>Myriangiales</taxon>
        <taxon>Elsinoaceae</taxon>
        <taxon>Elsinoe</taxon>
    </lineage>
</organism>
<dbReference type="EMBL" id="ML992505">
    <property type="protein sequence ID" value="KAF2224550.1"/>
    <property type="molecule type" value="Genomic_DNA"/>
</dbReference>
<dbReference type="Pfam" id="PF01636">
    <property type="entry name" value="APH"/>
    <property type="match status" value="1"/>
</dbReference>
<evidence type="ECO:0000313" key="9">
    <source>
        <dbReference type="Proteomes" id="UP000799538"/>
    </source>
</evidence>
<keyword evidence="9" id="KW-1185">Reference proteome</keyword>
<dbReference type="OrthoDB" id="2968323at2759"/>
<comment type="similarity">
    <text evidence="2">Belongs to the AIM9 family.</text>
</comment>
<dbReference type="PANTHER" id="PTHR36091:SF1">
    <property type="entry name" value="ALTERED INHERITANCE OF MITOCHONDRIA PROTEIN 9, MITOCHONDRIAL"/>
    <property type="match status" value="1"/>
</dbReference>
<proteinExistence type="inferred from homology"/>
<dbReference type="AlphaFoldDB" id="A0A6A6GGG6"/>
<dbReference type="InterPro" id="IPR011009">
    <property type="entry name" value="Kinase-like_dom_sf"/>
</dbReference>